<evidence type="ECO:0000313" key="1">
    <source>
        <dbReference type="EMBL" id="RWS22495.1"/>
    </source>
</evidence>
<dbReference type="VEuPathDB" id="VectorBase:LDEU009546"/>
<evidence type="ECO:0008006" key="3">
    <source>
        <dbReference type="Google" id="ProtNLM"/>
    </source>
</evidence>
<proteinExistence type="predicted"/>
<dbReference type="SUPFAM" id="SSF52540">
    <property type="entry name" value="P-loop containing nucleoside triphosphate hydrolases"/>
    <property type="match status" value="1"/>
</dbReference>
<keyword evidence="2" id="KW-1185">Reference proteome</keyword>
<sequence>MEHCKFKHPFTCLVTGPSGSGKTELVKKIIANRKQLINKPINNIIWCYGVKTSSIPFHITNAKIHFIAGLPTSTEMDKLNPDLIIIDDLMTELSNSNQLLNLFTKESHHKNRSVICLIQNLFFKSTIMRTLSLNAHYLILMKNPRDKSQIYPLARQLCPKNSKRFIELYEDATAEPFSYIRVDATPQTPDKFRFLSRITPEQSNGKLNPVVYVPK</sequence>
<comment type="caution">
    <text evidence="1">The sequence shown here is derived from an EMBL/GenBank/DDBJ whole genome shotgun (WGS) entry which is preliminary data.</text>
</comment>
<protein>
    <recommendedName>
        <fullName evidence="3">AAA+ ATPase domain-containing protein</fullName>
    </recommendedName>
</protein>
<dbReference type="AlphaFoldDB" id="A0A443S4T1"/>
<organism evidence="1 2">
    <name type="scientific">Leptotrombidium deliense</name>
    <dbReference type="NCBI Taxonomy" id="299467"/>
    <lineage>
        <taxon>Eukaryota</taxon>
        <taxon>Metazoa</taxon>
        <taxon>Ecdysozoa</taxon>
        <taxon>Arthropoda</taxon>
        <taxon>Chelicerata</taxon>
        <taxon>Arachnida</taxon>
        <taxon>Acari</taxon>
        <taxon>Acariformes</taxon>
        <taxon>Trombidiformes</taxon>
        <taxon>Prostigmata</taxon>
        <taxon>Anystina</taxon>
        <taxon>Parasitengona</taxon>
        <taxon>Trombiculoidea</taxon>
        <taxon>Trombiculidae</taxon>
        <taxon>Leptotrombidium</taxon>
    </lineage>
</organism>
<dbReference type="InterPro" id="IPR027417">
    <property type="entry name" value="P-loop_NTPase"/>
</dbReference>
<dbReference type="OrthoDB" id="6425971at2759"/>
<gene>
    <name evidence="1" type="ORF">B4U80_00603</name>
</gene>
<dbReference type="Proteomes" id="UP000288716">
    <property type="component" value="Unassembled WGS sequence"/>
</dbReference>
<accession>A0A443S4T1</accession>
<dbReference type="Gene3D" id="3.40.50.300">
    <property type="entry name" value="P-loop containing nucleotide triphosphate hydrolases"/>
    <property type="match status" value="1"/>
</dbReference>
<evidence type="ECO:0000313" key="2">
    <source>
        <dbReference type="Proteomes" id="UP000288716"/>
    </source>
</evidence>
<dbReference type="EMBL" id="NCKV01008635">
    <property type="protein sequence ID" value="RWS22495.1"/>
    <property type="molecule type" value="Genomic_DNA"/>
</dbReference>
<name>A0A443S4T1_9ACAR</name>
<reference evidence="1 2" key="1">
    <citation type="journal article" date="2018" name="Gigascience">
        <title>Genomes of trombidid mites reveal novel predicted allergens and laterally-transferred genes associated with secondary metabolism.</title>
        <authorList>
            <person name="Dong X."/>
            <person name="Chaisiri K."/>
            <person name="Xia D."/>
            <person name="Armstrong S.D."/>
            <person name="Fang Y."/>
            <person name="Donnelly M.J."/>
            <person name="Kadowaki T."/>
            <person name="McGarry J.W."/>
            <person name="Darby A.C."/>
            <person name="Makepeace B.L."/>
        </authorList>
    </citation>
    <scope>NUCLEOTIDE SEQUENCE [LARGE SCALE GENOMIC DNA]</scope>
    <source>
        <strain evidence="1">UoL-UT</strain>
    </source>
</reference>